<name>G4SV06_META2</name>
<reference evidence="3" key="1">
    <citation type="journal article" date="2012" name="J. Bacteriol.">
        <title>Genome sequence of the haloalkaliphilic methanotrophic bacterium Methylomicrobium alcaliphilum 20Z.</title>
        <authorList>
            <person name="Vuilleumier S."/>
            <person name="Khmelenina V.N."/>
            <person name="Bringel F."/>
            <person name="Reshetnikov A.S."/>
            <person name="Lajus A."/>
            <person name="Mangenot S."/>
            <person name="Rouy Z."/>
            <person name="Op den Camp H.J."/>
            <person name="Jetten M.S."/>
            <person name="Dispirito A.A."/>
            <person name="Dunfield P."/>
            <person name="Klotz M.G."/>
            <person name="Semrau J.D."/>
            <person name="Stein L.Y."/>
            <person name="Barbe V."/>
            <person name="Medigue C."/>
            <person name="Trotsenko Y.A."/>
            <person name="Kalyuzhnaya M.G."/>
        </authorList>
    </citation>
    <scope>NUCLEOTIDE SEQUENCE [LARGE SCALE GENOMIC DNA]</scope>
    <source>
        <strain evidence="3">DSM 19304 / NCIMB 14124 / VKM B-2133 / 20Z</strain>
    </source>
</reference>
<protein>
    <submittedName>
        <fullName evidence="2">MxaA protein involved in methanol oxidation</fullName>
    </submittedName>
</protein>
<organism evidence="2 3">
    <name type="scientific">Methylotuvimicrobium alcaliphilum (strain DSM 19304 / NCIMB 14124 / VKM B-2133 / 20Z)</name>
    <name type="common">Methylomicrobium alcaliphilum</name>
    <dbReference type="NCBI Taxonomy" id="1091494"/>
    <lineage>
        <taxon>Bacteria</taxon>
        <taxon>Pseudomonadati</taxon>
        <taxon>Pseudomonadota</taxon>
        <taxon>Gammaproteobacteria</taxon>
        <taxon>Methylococcales</taxon>
        <taxon>Methylococcaceae</taxon>
        <taxon>Methylotuvimicrobium</taxon>
    </lineage>
</organism>
<keyword evidence="3" id="KW-1185">Reference proteome</keyword>
<dbReference type="RefSeq" id="WP_014149860.1">
    <property type="nucleotide sequence ID" value="NC_016112.1"/>
</dbReference>
<dbReference type="KEGG" id="mah:MEALZ_3441"/>
<accession>G4SV06</accession>
<dbReference type="PATRIC" id="fig|271065.3.peg.3549"/>
<evidence type="ECO:0000313" key="2">
    <source>
        <dbReference type="EMBL" id="CCE25104.1"/>
    </source>
</evidence>
<dbReference type="AlphaFoldDB" id="G4SV06"/>
<sequence length="307" mass="35228">MNNDERCAWEVMLRLMLLLGVLISGCSGSLEQSVSRFEFLTPKPFGYVIGDEIAHRIVIDTRSGIELNGNTLPKQGELNRWLTVNRVEHSQSKTGQGMRHVVDIRYQVFYAPLEVKMLAIPGFSITFNQRGQAIEQAVPSWHFTISPLRELAVRKDDAGEYMRPDAPPARLSNRETVSRLYASLLIVLLSALYLAFLYGYLPGLPRRGIFKRAQRQLARLPERDIASALSVVHHALNTLNRKPLFQHKLNEFYRNHPDYRKLADELNAFFEVSNRYFFAGYGDIGRDDFGKIERLCRLCREVERGGR</sequence>
<keyword evidence="1" id="KW-1133">Transmembrane helix</keyword>
<dbReference type="STRING" id="1091494.MEALZ_3441"/>
<proteinExistence type="predicted"/>
<keyword evidence="1" id="KW-0812">Transmembrane</keyword>
<evidence type="ECO:0000256" key="1">
    <source>
        <dbReference type="SAM" id="Phobius"/>
    </source>
</evidence>
<dbReference type="PROSITE" id="PS51257">
    <property type="entry name" value="PROKAR_LIPOPROTEIN"/>
    <property type="match status" value="1"/>
</dbReference>
<gene>
    <name evidence="2" type="ordered locus">MEALZ_3441</name>
</gene>
<feature type="transmembrane region" description="Helical" evidence="1">
    <location>
        <begin position="180"/>
        <end position="201"/>
    </location>
</feature>
<keyword evidence="1" id="KW-0472">Membrane</keyword>
<dbReference type="Proteomes" id="UP000008315">
    <property type="component" value="Chromosome"/>
</dbReference>
<dbReference type="EMBL" id="FO082060">
    <property type="protein sequence ID" value="CCE25104.1"/>
    <property type="molecule type" value="Genomic_DNA"/>
</dbReference>
<evidence type="ECO:0000313" key="3">
    <source>
        <dbReference type="Proteomes" id="UP000008315"/>
    </source>
</evidence>
<dbReference type="HOGENOM" id="CLU_076860_0_0_6"/>